<dbReference type="RefSeq" id="WP_213140048.1">
    <property type="nucleotide sequence ID" value="NZ_JAGYPE020000019.1"/>
</dbReference>
<dbReference type="AlphaFoldDB" id="A0A942SUD0"/>
<keyword evidence="1" id="KW-0472">Membrane</keyword>
<feature type="transmembrane region" description="Helical" evidence="1">
    <location>
        <begin position="106"/>
        <end position="126"/>
    </location>
</feature>
<dbReference type="EMBL" id="JAGYPE010000001">
    <property type="protein sequence ID" value="MBS4180018.1"/>
    <property type="molecule type" value="Genomic_DNA"/>
</dbReference>
<dbReference type="PANTHER" id="PTHR35337">
    <property type="entry name" value="SLR1478 PROTEIN"/>
    <property type="match status" value="1"/>
</dbReference>
<keyword evidence="1" id="KW-0812">Transmembrane</keyword>
<feature type="transmembrane region" description="Helical" evidence="1">
    <location>
        <begin position="226"/>
        <end position="244"/>
    </location>
</feature>
<name>A0A942SUD0_9BACI</name>
<evidence type="ECO:0000313" key="2">
    <source>
        <dbReference type="EMBL" id="MBS4180018.1"/>
    </source>
</evidence>
<proteinExistence type="predicted"/>
<protein>
    <submittedName>
        <fullName evidence="2">Stage II sporulation protein M</fullName>
    </submittedName>
</protein>
<dbReference type="Pfam" id="PF01944">
    <property type="entry name" value="SpoIIM"/>
    <property type="match status" value="1"/>
</dbReference>
<evidence type="ECO:0000256" key="1">
    <source>
        <dbReference type="SAM" id="Phobius"/>
    </source>
</evidence>
<comment type="caution">
    <text evidence="2">The sequence shown here is derived from an EMBL/GenBank/DDBJ whole genome shotgun (WGS) entry which is preliminary data.</text>
</comment>
<organism evidence="2">
    <name type="scientific">Neobacillus citreus</name>
    <dbReference type="NCBI Taxonomy" id="2833578"/>
    <lineage>
        <taxon>Bacteria</taxon>
        <taxon>Bacillati</taxon>
        <taxon>Bacillota</taxon>
        <taxon>Bacilli</taxon>
        <taxon>Bacillales</taxon>
        <taxon>Bacillaceae</taxon>
        <taxon>Neobacillus</taxon>
    </lineage>
</organism>
<accession>A0A942SUD0</accession>
<feature type="transmembrane region" description="Helical" evidence="1">
    <location>
        <begin position="173"/>
        <end position="206"/>
    </location>
</feature>
<evidence type="ECO:0000313" key="3">
    <source>
        <dbReference type="EMBL" id="MCH6266364.1"/>
    </source>
</evidence>
<feature type="transmembrane region" description="Helical" evidence="1">
    <location>
        <begin position="294"/>
        <end position="310"/>
    </location>
</feature>
<dbReference type="Proteomes" id="UP000677265">
    <property type="component" value="Unassembled WGS sequence"/>
</dbReference>
<keyword evidence="4" id="KW-1185">Reference proteome</keyword>
<feature type="transmembrane region" description="Helical" evidence="1">
    <location>
        <begin position="265"/>
        <end position="288"/>
    </location>
</feature>
<sequence length="333" mass="36917">MNVKQFIKQHREEWKQLEQLIATLSKGRKTITGDNIILFSRLYQKAAQNLSYSQTYFPNDEVTQYLNGLVSKSHNLLYKDQVSSVKQIRHFFAAKFIGLLLEQWKFVVTAMILFAIGAIGSFLSVLNDPLHIYSILPPEIARGVDPEQLGSRDGTVDSSLMSASIMTNNIKVAILAFAGGITFGILTVYLLIYNGIIIGALAALFWHHGKAYDFWAYIVPHGMIELTAIFIAGGAGLLMGYKLFVPGLYSRGYQLKEHGKRSVQLLLGTIPLFIIAGIIEGFITPAAISLEAKYMVAILTVLGLVLYIVFGKLKHSHAIKDSDSLSPYNGTQR</sequence>
<gene>
    <name evidence="3" type="ORF">KHB02_012615</name>
    <name evidence="2" type="ORF">KHB02_01315</name>
</gene>
<dbReference type="InterPro" id="IPR002798">
    <property type="entry name" value="SpoIIM-like"/>
</dbReference>
<dbReference type="PANTHER" id="PTHR35337:SF1">
    <property type="entry name" value="SLR1478 PROTEIN"/>
    <property type="match status" value="1"/>
</dbReference>
<dbReference type="EMBL" id="JAGYPE020000019">
    <property type="protein sequence ID" value="MCH6266364.1"/>
    <property type="molecule type" value="Genomic_DNA"/>
</dbReference>
<keyword evidence="1" id="KW-1133">Transmembrane helix</keyword>
<reference evidence="2" key="1">
    <citation type="submission" date="2021-05" db="EMBL/GenBank/DDBJ databases">
        <title>Novel Bacillus species.</title>
        <authorList>
            <person name="Liu G."/>
        </authorList>
    </citation>
    <scope>NUCLEOTIDE SEQUENCE</scope>
    <source>
        <strain evidence="2 4">FJAT-50051</strain>
    </source>
</reference>
<evidence type="ECO:0000313" key="4">
    <source>
        <dbReference type="Proteomes" id="UP000677265"/>
    </source>
</evidence>